<keyword evidence="7" id="KW-0067">ATP-binding</keyword>
<evidence type="ECO:0000313" key="12">
    <source>
        <dbReference type="Proteomes" id="UP000761264"/>
    </source>
</evidence>
<dbReference type="PANTHER" id="PTHR42878:SF7">
    <property type="entry name" value="SENSOR HISTIDINE KINASE GLRK"/>
    <property type="match status" value="1"/>
</dbReference>
<dbReference type="InterPro" id="IPR050351">
    <property type="entry name" value="BphY/WalK/GraS-like"/>
</dbReference>
<dbReference type="InterPro" id="IPR003661">
    <property type="entry name" value="HisK_dim/P_dom"/>
</dbReference>
<feature type="domain" description="Histidine kinase" evidence="10">
    <location>
        <begin position="320"/>
        <end position="538"/>
    </location>
</feature>
<dbReference type="InterPro" id="IPR003594">
    <property type="entry name" value="HATPase_dom"/>
</dbReference>
<dbReference type="Proteomes" id="UP000761264">
    <property type="component" value="Unassembled WGS sequence"/>
</dbReference>
<keyword evidence="8" id="KW-0902">Two-component regulatory system</keyword>
<dbReference type="EMBL" id="JAAQPH010000016">
    <property type="protein sequence ID" value="NIA70793.1"/>
    <property type="molecule type" value="Genomic_DNA"/>
</dbReference>
<dbReference type="SMART" id="SM00388">
    <property type="entry name" value="HisKA"/>
    <property type="match status" value="1"/>
</dbReference>
<proteinExistence type="predicted"/>
<dbReference type="Gene3D" id="3.30.565.10">
    <property type="entry name" value="Histidine kinase-like ATPase, C-terminal domain"/>
    <property type="match status" value="1"/>
</dbReference>
<dbReference type="GO" id="GO:0007234">
    <property type="term" value="P:osmosensory signaling via phosphorelay pathway"/>
    <property type="evidence" value="ECO:0007669"/>
    <property type="project" value="TreeGrafter"/>
</dbReference>
<dbReference type="SUPFAM" id="SSF55874">
    <property type="entry name" value="ATPase domain of HSP90 chaperone/DNA topoisomerase II/histidine kinase"/>
    <property type="match status" value="1"/>
</dbReference>
<dbReference type="PRINTS" id="PR00344">
    <property type="entry name" value="BCTRLSENSOR"/>
</dbReference>
<dbReference type="Pfam" id="PF00512">
    <property type="entry name" value="HisKA"/>
    <property type="match status" value="1"/>
</dbReference>
<reference evidence="11" key="1">
    <citation type="submission" date="2020-03" db="EMBL/GenBank/DDBJ databases">
        <title>Genome of Pelagibius litoralis DSM 21314T.</title>
        <authorList>
            <person name="Wang G."/>
        </authorList>
    </citation>
    <scope>NUCLEOTIDE SEQUENCE</scope>
    <source>
        <strain evidence="11">DSM 21314</strain>
    </source>
</reference>
<dbReference type="GO" id="GO:0000156">
    <property type="term" value="F:phosphorelay response regulator activity"/>
    <property type="evidence" value="ECO:0007669"/>
    <property type="project" value="TreeGrafter"/>
</dbReference>
<keyword evidence="6" id="KW-0418">Kinase</keyword>
<evidence type="ECO:0000259" key="10">
    <source>
        <dbReference type="PROSITE" id="PS50109"/>
    </source>
</evidence>
<gene>
    <name evidence="11" type="ORF">HBA54_19520</name>
</gene>
<evidence type="ECO:0000256" key="8">
    <source>
        <dbReference type="ARBA" id="ARBA00023012"/>
    </source>
</evidence>
<comment type="caution">
    <text evidence="11">The sequence shown here is derived from an EMBL/GenBank/DDBJ whole genome shotgun (WGS) entry which is preliminary data.</text>
</comment>
<accession>A0A967F0J7</accession>
<keyword evidence="9" id="KW-0472">Membrane</keyword>
<name>A0A967F0J7_9PROT</name>
<dbReference type="PROSITE" id="PS50109">
    <property type="entry name" value="HIS_KIN"/>
    <property type="match status" value="1"/>
</dbReference>
<dbReference type="RefSeq" id="WP_167227768.1">
    <property type="nucleotide sequence ID" value="NZ_JAAQPH010000016.1"/>
</dbReference>
<dbReference type="GO" id="GO:0030295">
    <property type="term" value="F:protein kinase activator activity"/>
    <property type="evidence" value="ECO:0007669"/>
    <property type="project" value="TreeGrafter"/>
</dbReference>
<dbReference type="GO" id="GO:0005524">
    <property type="term" value="F:ATP binding"/>
    <property type="evidence" value="ECO:0007669"/>
    <property type="project" value="UniProtKB-KW"/>
</dbReference>
<evidence type="ECO:0000256" key="7">
    <source>
        <dbReference type="ARBA" id="ARBA00022840"/>
    </source>
</evidence>
<dbReference type="InterPro" id="IPR036097">
    <property type="entry name" value="HisK_dim/P_sf"/>
</dbReference>
<dbReference type="Gene3D" id="1.10.287.130">
    <property type="match status" value="1"/>
</dbReference>
<dbReference type="EC" id="2.7.13.3" evidence="2"/>
<comment type="catalytic activity">
    <reaction evidence="1">
        <text>ATP + protein L-histidine = ADP + protein N-phospho-L-histidine.</text>
        <dbReference type="EC" id="2.7.13.3"/>
    </reaction>
</comment>
<evidence type="ECO:0000256" key="5">
    <source>
        <dbReference type="ARBA" id="ARBA00022741"/>
    </source>
</evidence>
<sequence>MLGSPVGFGSHVGDAARMRMPPVRVLCGLLLFALSALLGSVFWHVEAQDRSLRNHSHHLAQTAVKNFARQTEVLARDYGYWNEAYRNLVEAPDSGWVEENIILDDLHDMLGIDAFLVLDENDVPVLAQVQGSQGRRGPEERMEMPRLLAGGLAELIDHVRSREVSRPYAASAFVNLGDAVALVAVSPILPFQETPRAEVDGKTVHLLVLLRPLTPAYLSEIAHDFGLADLAFVSKRLPRDATLALETKAGTQVASLTWTPSHPGAQPHVLFVVLAAALALGVAGLGYQTVKSWERYCRARQEAERRRQIAAQSSTNFIAHVSQDLRRPLSAMTGLSALVKTEVFASLDKERYRAYLTDVVLAARQLVDTVSTVLDLSSLGKRDYKPIITVVPVAGLLKDVESMMAFRFRRREVALKIEECAADLAVLADPMTLKHIILELITDAIKETPEDGQVTVRTARVGGDWIEIAVADQGDGMAKDRISVMLHPFAGLSPDGARDADLGLAVIQALVKLHGGTLTVMSKPGEGTIILLRLPAASC</sequence>
<evidence type="ECO:0000256" key="1">
    <source>
        <dbReference type="ARBA" id="ARBA00000085"/>
    </source>
</evidence>
<dbReference type="SUPFAM" id="SSF47384">
    <property type="entry name" value="Homodimeric domain of signal transducing histidine kinase"/>
    <property type="match status" value="1"/>
</dbReference>
<dbReference type="GO" id="GO:0000155">
    <property type="term" value="F:phosphorelay sensor kinase activity"/>
    <property type="evidence" value="ECO:0007669"/>
    <property type="project" value="InterPro"/>
</dbReference>
<keyword evidence="5" id="KW-0547">Nucleotide-binding</keyword>
<keyword evidence="4" id="KW-0808">Transferase</keyword>
<evidence type="ECO:0000256" key="2">
    <source>
        <dbReference type="ARBA" id="ARBA00012438"/>
    </source>
</evidence>
<dbReference type="AlphaFoldDB" id="A0A967F0J7"/>
<dbReference type="CDD" id="cd00075">
    <property type="entry name" value="HATPase"/>
    <property type="match status" value="1"/>
</dbReference>
<evidence type="ECO:0000256" key="6">
    <source>
        <dbReference type="ARBA" id="ARBA00022777"/>
    </source>
</evidence>
<dbReference type="InterPro" id="IPR007892">
    <property type="entry name" value="CHASE4"/>
</dbReference>
<feature type="transmembrane region" description="Helical" evidence="9">
    <location>
        <begin position="269"/>
        <end position="290"/>
    </location>
</feature>
<dbReference type="CDD" id="cd00082">
    <property type="entry name" value="HisKA"/>
    <property type="match status" value="1"/>
</dbReference>
<protein>
    <recommendedName>
        <fullName evidence="2">histidine kinase</fullName>
        <ecNumber evidence="2">2.7.13.3</ecNumber>
    </recommendedName>
</protein>
<evidence type="ECO:0000313" key="11">
    <source>
        <dbReference type="EMBL" id="NIA70793.1"/>
    </source>
</evidence>
<dbReference type="InterPro" id="IPR005467">
    <property type="entry name" value="His_kinase_dom"/>
</dbReference>
<evidence type="ECO:0000256" key="3">
    <source>
        <dbReference type="ARBA" id="ARBA00022553"/>
    </source>
</evidence>
<dbReference type="SMART" id="SM00387">
    <property type="entry name" value="HATPase_c"/>
    <property type="match status" value="1"/>
</dbReference>
<keyword evidence="9" id="KW-0812">Transmembrane</keyword>
<dbReference type="Pfam" id="PF02518">
    <property type="entry name" value="HATPase_c"/>
    <property type="match status" value="1"/>
</dbReference>
<dbReference type="InterPro" id="IPR036890">
    <property type="entry name" value="HATPase_C_sf"/>
</dbReference>
<dbReference type="PANTHER" id="PTHR42878">
    <property type="entry name" value="TWO-COMPONENT HISTIDINE KINASE"/>
    <property type="match status" value="1"/>
</dbReference>
<dbReference type="Pfam" id="PF05228">
    <property type="entry name" value="CHASE4"/>
    <property type="match status" value="1"/>
</dbReference>
<keyword evidence="12" id="KW-1185">Reference proteome</keyword>
<keyword evidence="9" id="KW-1133">Transmembrane helix</keyword>
<keyword evidence="3" id="KW-0597">Phosphoprotein</keyword>
<organism evidence="11 12">
    <name type="scientific">Pelagibius litoralis</name>
    <dbReference type="NCBI Taxonomy" id="374515"/>
    <lineage>
        <taxon>Bacteria</taxon>
        <taxon>Pseudomonadati</taxon>
        <taxon>Pseudomonadota</taxon>
        <taxon>Alphaproteobacteria</taxon>
        <taxon>Rhodospirillales</taxon>
        <taxon>Rhodovibrionaceae</taxon>
        <taxon>Pelagibius</taxon>
    </lineage>
</organism>
<evidence type="ECO:0000256" key="9">
    <source>
        <dbReference type="SAM" id="Phobius"/>
    </source>
</evidence>
<dbReference type="InterPro" id="IPR004358">
    <property type="entry name" value="Sig_transdc_His_kin-like_C"/>
</dbReference>
<evidence type="ECO:0000256" key="4">
    <source>
        <dbReference type="ARBA" id="ARBA00022679"/>
    </source>
</evidence>